<comment type="caution">
    <text evidence="2">The sequence shown here is derived from an EMBL/GenBank/DDBJ whole genome shotgun (WGS) entry which is preliminary data.</text>
</comment>
<reference evidence="3" key="1">
    <citation type="journal article" date="2019" name="Int. J. Syst. Evol. Microbiol.">
        <title>The Global Catalogue of Microorganisms (GCM) 10K type strain sequencing project: providing services to taxonomists for standard genome sequencing and annotation.</title>
        <authorList>
            <consortium name="The Broad Institute Genomics Platform"/>
            <consortium name="The Broad Institute Genome Sequencing Center for Infectious Disease"/>
            <person name="Wu L."/>
            <person name="Ma J."/>
        </authorList>
    </citation>
    <scope>NUCLEOTIDE SEQUENCE [LARGE SCALE GENOMIC DNA]</scope>
    <source>
        <strain evidence="3">CGMCC 4.7132</strain>
    </source>
</reference>
<dbReference type="Gene3D" id="3.40.630.30">
    <property type="match status" value="1"/>
</dbReference>
<dbReference type="SUPFAM" id="SSF55729">
    <property type="entry name" value="Acyl-CoA N-acyltransferases (Nat)"/>
    <property type="match status" value="1"/>
</dbReference>
<dbReference type="InterPro" id="IPR000182">
    <property type="entry name" value="GNAT_dom"/>
</dbReference>
<dbReference type="InterPro" id="IPR016181">
    <property type="entry name" value="Acyl_CoA_acyltransferase"/>
</dbReference>
<proteinExistence type="predicted"/>
<keyword evidence="2" id="KW-0012">Acyltransferase</keyword>
<organism evidence="2 3">
    <name type="scientific">Sphaerisporangium dianthi</name>
    <dbReference type="NCBI Taxonomy" id="1436120"/>
    <lineage>
        <taxon>Bacteria</taxon>
        <taxon>Bacillati</taxon>
        <taxon>Actinomycetota</taxon>
        <taxon>Actinomycetes</taxon>
        <taxon>Streptosporangiales</taxon>
        <taxon>Streptosporangiaceae</taxon>
        <taxon>Sphaerisporangium</taxon>
    </lineage>
</organism>
<gene>
    <name evidence="2" type="ORF">ACFO60_35000</name>
</gene>
<evidence type="ECO:0000259" key="1">
    <source>
        <dbReference type="PROSITE" id="PS51186"/>
    </source>
</evidence>
<keyword evidence="2" id="KW-0808">Transferase</keyword>
<evidence type="ECO:0000313" key="3">
    <source>
        <dbReference type="Proteomes" id="UP001596004"/>
    </source>
</evidence>
<dbReference type="GO" id="GO:0016746">
    <property type="term" value="F:acyltransferase activity"/>
    <property type="evidence" value="ECO:0007669"/>
    <property type="project" value="UniProtKB-KW"/>
</dbReference>
<feature type="domain" description="N-acetyltransferase" evidence="1">
    <location>
        <begin position="96"/>
        <end position="255"/>
    </location>
</feature>
<name>A0ABV9CUE1_9ACTN</name>
<evidence type="ECO:0000313" key="2">
    <source>
        <dbReference type="EMBL" id="MFC4536003.1"/>
    </source>
</evidence>
<dbReference type="EC" id="2.3.1.-" evidence="2"/>
<dbReference type="InterPro" id="IPR038740">
    <property type="entry name" value="BioF2-like_GNAT_dom"/>
</dbReference>
<sequence>MEITEFRGIRIGLVDAAEALGGDWRAYRGRLDVVRVPDPPVGHWPLLREAGFLPKPFLVTWVAGTGAGEEEFLARLSAKERQNIRTARRRAAAEGLTVRTLPVDGRLLEAFLPLYAARVAGMRHGWAVAAEQKETLMRAAGEHFAVCAYDRGELAGCCLAWERPHLSAVHLRFSAVDPRRRESSLARVLYLAAAQAARERGYPTITLGMDPNIYGHVAKPGLFGFKWRLGFTGVPSQSVDPETGADHADLLLDLDRLSDPSFFLAYAGPRPGRDLRLEVFSRGGHVDTRPFEAPFVRGRTIHLVPEEVAVAR</sequence>
<protein>
    <submittedName>
        <fullName evidence="2">GNAT family N-acetyltransferase</fullName>
        <ecNumber evidence="2">2.3.1.-</ecNumber>
    </submittedName>
</protein>
<dbReference type="EMBL" id="JBHSFP010000038">
    <property type="protein sequence ID" value="MFC4536003.1"/>
    <property type="molecule type" value="Genomic_DNA"/>
</dbReference>
<dbReference type="Proteomes" id="UP001596004">
    <property type="component" value="Unassembled WGS sequence"/>
</dbReference>
<dbReference type="PROSITE" id="PS51186">
    <property type="entry name" value="GNAT"/>
    <property type="match status" value="1"/>
</dbReference>
<dbReference type="RefSeq" id="WP_380849636.1">
    <property type="nucleotide sequence ID" value="NZ_JBHSFP010000038.1"/>
</dbReference>
<keyword evidence="3" id="KW-1185">Reference proteome</keyword>
<dbReference type="CDD" id="cd04301">
    <property type="entry name" value="NAT_SF"/>
    <property type="match status" value="1"/>
</dbReference>
<accession>A0ABV9CUE1</accession>
<dbReference type="Pfam" id="PF13480">
    <property type="entry name" value="Acetyltransf_6"/>
    <property type="match status" value="1"/>
</dbReference>